<dbReference type="SUPFAM" id="SSF53098">
    <property type="entry name" value="Ribonuclease H-like"/>
    <property type="match status" value="1"/>
</dbReference>
<protein>
    <submittedName>
        <fullName evidence="1">Uncharacterized protein</fullName>
    </submittedName>
</protein>
<dbReference type="HOGENOM" id="CLU_2014884_0_0_1"/>
<gene>
    <name evidence="1" type="ORF">BOTBODRAFT_122080</name>
</gene>
<dbReference type="Proteomes" id="UP000027195">
    <property type="component" value="Unassembled WGS sequence"/>
</dbReference>
<dbReference type="AlphaFoldDB" id="A0A067LUM3"/>
<sequence length="123" mass="13903">LYQALDLIVNDPAHPKLERLGLGGQQWKIIEQLAEILQVAHAGQQLLSSDQYPTLQLAIPTMEFLLSEWENLRDARDPTDPFHNALQAGINKLSSYYTRMDDSNAYAISMSKSIPKRTSYSIN</sequence>
<dbReference type="InParanoid" id="A0A067LUM3"/>
<evidence type="ECO:0000313" key="1">
    <source>
        <dbReference type="EMBL" id="KDQ05945.1"/>
    </source>
</evidence>
<dbReference type="EMBL" id="KL198169">
    <property type="protein sequence ID" value="KDQ05945.1"/>
    <property type="molecule type" value="Genomic_DNA"/>
</dbReference>
<dbReference type="InterPro" id="IPR012337">
    <property type="entry name" value="RNaseH-like_sf"/>
</dbReference>
<proteinExistence type="predicted"/>
<dbReference type="OrthoDB" id="2690041at2759"/>
<evidence type="ECO:0000313" key="2">
    <source>
        <dbReference type="Proteomes" id="UP000027195"/>
    </source>
</evidence>
<name>A0A067LUM3_BOTB1</name>
<accession>A0A067LUM3</accession>
<reference evidence="2" key="1">
    <citation type="journal article" date="2014" name="Proc. Natl. Acad. Sci. U.S.A.">
        <title>Extensive sampling of basidiomycete genomes demonstrates inadequacy of the white-rot/brown-rot paradigm for wood decay fungi.</title>
        <authorList>
            <person name="Riley R."/>
            <person name="Salamov A.A."/>
            <person name="Brown D.W."/>
            <person name="Nagy L.G."/>
            <person name="Floudas D."/>
            <person name="Held B.W."/>
            <person name="Levasseur A."/>
            <person name="Lombard V."/>
            <person name="Morin E."/>
            <person name="Otillar R."/>
            <person name="Lindquist E.A."/>
            <person name="Sun H."/>
            <person name="LaButti K.M."/>
            <person name="Schmutz J."/>
            <person name="Jabbour D."/>
            <person name="Luo H."/>
            <person name="Baker S.E."/>
            <person name="Pisabarro A.G."/>
            <person name="Walton J.D."/>
            <person name="Blanchette R.A."/>
            <person name="Henrissat B."/>
            <person name="Martin F."/>
            <person name="Cullen D."/>
            <person name="Hibbett D.S."/>
            <person name="Grigoriev I.V."/>
        </authorList>
    </citation>
    <scope>NUCLEOTIDE SEQUENCE [LARGE SCALE GENOMIC DNA]</scope>
    <source>
        <strain evidence="2">FD-172 SS1</strain>
    </source>
</reference>
<organism evidence="1 2">
    <name type="scientific">Botryobasidium botryosum (strain FD-172 SS1)</name>
    <dbReference type="NCBI Taxonomy" id="930990"/>
    <lineage>
        <taxon>Eukaryota</taxon>
        <taxon>Fungi</taxon>
        <taxon>Dikarya</taxon>
        <taxon>Basidiomycota</taxon>
        <taxon>Agaricomycotina</taxon>
        <taxon>Agaricomycetes</taxon>
        <taxon>Cantharellales</taxon>
        <taxon>Botryobasidiaceae</taxon>
        <taxon>Botryobasidium</taxon>
    </lineage>
</organism>
<feature type="non-terminal residue" evidence="1">
    <location>
        <position position="1"/>
    </location>
</feature>
<keyword evidence="2" id="KW-1185">Reference proteome</keyword>